<evidence type="ECO:0000259" key="1">
    <source>
        <dbReference type="Pfam" id="PF19493"/>
    </source>
</evidence>
<dbReference type="Proteomes" id="UP001501020">
    <property type="component" value="Unassembled WGS sequence"/>
</dbReference>
<dbReference type="NCBIfam" id="NF041216">
    <property type="entry name" value="CU044_2847_fam"/>
    <property type="match status" value="1"/>
</dbReference>
<organism evidence="2 3">
    <name type="scientific">Actinomadura napierensis</name>
    <dbReference type="NCBI Taxonomy" id="267854"/>
    <lineage>
        <taxon>Bacteria</taxon>
        <taxon>Bacillati</taxon>
        <taxon>Actinomycetota</taxon>
        <taxon>Actinomycetes</taxon>
        <taxon>Streptosporangiales</taxon>
        <taxon>Thermomonosporaceae</taxon>
        <taxon>Actinomadura</taxon>
    </lineage>
</organism>
<proteinExistence type="predicted"/>
<keyword evidence="3" id="KW-1185">Reference proteome</keyword>
<sequence length="145" mass="15177">MGSAPARFRERRRAAGGGRMAVVSVDNGAGGARILIEVDESDDEAAGADLAEIYGDATRGGLAEKVIKLSRPLFAEALDLVESCAEAMHARLEAMTDARPDELEMQLAVKLDTKAGAKIVELAGGAQLQVVMRWTGLRGGGADPE</sequence>
<reference evidence="2 3" key="1">
    <citation type="journal article" date="2019" name="Int. J. Syst. Evol. Microbiol.">
        <title>The Global Catalogue of Microorganisms (GCM) 10K type strain sequencing project: providing services to taxonomists for standard genome sequencing and annotation.</title>
        <authorList>
            <consortium name="The Broad Institute Genomics Platform"/>
            <consortium name="The Broad Institute Genome Sequencing Center for Infectious Disease"/>
            <person name="Wu L."/>
            <person name="Ma J."/>
        </authorList>
    </citation>
    <scope>NUCLEOTIDE SEQUENCE [LARGE SCALE GENOMIC DNA]</scope>
    <source>
        <strain evidence="2 3">JCM 13850</strain>
    </source>
</reference>
<accession>A0ABN3ACX1</accession>
<evidence type="ECO:0000313" key="3">
    <source>
        <dbReference type="Proteomes" id="UP001501020"/>
    </source>
</evidence>
<comment type="caution">
    <text evidence="2">The sequence shown here is derived from an EMBL/GenBank/DDBJ whole genome shotgun (WGS) entry which is preliminary data.</text>
</comment>
<gene>
    <name evidence="2" type="ORF">GCM10009727_72880</name>
</gene>
<name>A0ABN3ACX1_9ACTN</name>
<dbReference type="Pfam" id="PF19493">
    <property type="entry name" value="Trypco1"/>
    <property type="match status" value="1"/>
</dbReference>
<evidence type="ECO:0000313" key="2">
    <source>
        <dbReference type="EMBL" id="GAA2160124.1"/>
    </source>
</evidence>
<dbReference type="EMBL" id="BAAAMR010000089">
    <property type="protein sequence ID" value="GAA2160124.1"/>
    <property type="molecule type" value="Genomic_DNA"/>
</dbReference>
<protein>
    <submittedName>
        <fullName evidence="2">CU044_2847 family protein</fullName>
    </submittedName>
</protein>
<feature type="domain" description="Trypsin-co-occurring" evidence="1">
    <location>
        <begin position="30"/>
        <end position="135"/>
    </location>
</feature>
<dbReference type="InterPro" id="IPR045794">
    <property type="entry name" value="Trypco1"/>
</dbReference>